<dbReference type="EMBL" id="PEJP01000065">
    <property type="protein sequence ID" value="RYO39044.1"/>
    <property type="molecule type" value="Genomic_DNA"/>
</dbReference>
<dbReference type="AlphaFoldDB" id="A0A4V1WZ86"/>
<proteinExistence type="predicted"/>
<feature type="compositionally biased region" description="Acidic residues" evidence="1">
    <location>
        <begin position="32"/>
        <end position="46"/>
    </location>
</feature>
<dbReference type="Proteomes" id="UP000293823">
    <property type="component" value="Unassembled WGS sequence"/>
</dbReference>
<keyword evidence="3" id="KW-1185">Reference proteome</keyword>
<reference evidence="3" key="1">
    <citation type="journal article" date="2019" name="bioRxiv">
        <title>Genomics, evolutionary history and diagnostics of the Alternaria alternata species group including apple and Asian pear pathotypes.</title>
        <authorList>
            <person name="Armitage A.D."/>
            <person name="Cockerton H.M."/>
            <person name="Sreenivasaprasad S."/>
            <person name="Woodhall J.W."/>
            <person name="Lane C.R."/>
            <person name="Harrison R.J."/>
            <person name="Clarkson J.P."/>
        </authorList>
    </citation>
    <scope>NUCLEOTIDE SEQUENCE [LARGE SCALE GENOMIC DNA]</scope>
    <source>
        <strain evidence="3">RGR 97.0016</strain>
    </source>
</reference>
<name>A0A4V1WZ86_9PLEO</name>
<feature type="region of interest" description="Disordered" evidence="1">
    <location>
        <begin position="23"/>
        <end position="46"/>
    </location>
</feature>
<comment type="caution">
    <text evidence="2">The sequence shown here is derived from an EMBL/GenBank/DDBJ whole genome shotgun (WGS) entry which is preliminary data.</text>
</comment>
<gene>
    <name evidence="2" type="ORF">AA0113_g11245</name>
</gene>
<protein>
    <submittedName>
        <fullName evidence="2">Uncharacterized protein</fullName>
    </submittedName>
</protein>
<evidence type="ECO:0000256" key="1">
    <source>
        <dbReference type="SAM" id="MobiDB-lite"/>
    </source>
</evidence>
<sequence length="46" mass="5532">MEKTLREWFQKLGPEIDVLIEERRSQKPMFEPETEDSADELDQSIH</sequence>
<evidence type="ECO:0000313" key="3">
    <source>
        <dbReference type="Proteomes" id="UP000293823"/>
    </source>
</evidence>
<evidence type="ECO:0000313" key="2">
    <source>
        <dbReference type="EMBL" id="RYO39044.1"/>
    </source>
</evidence>
<organism evidence="2 3">
    <name type="scientific">Alternaria arborescens</name>
    <dbReference type="NCBI Taxonomy" id="156630"/>
    <lineage>
        <taxon>Eukaryota</taxon>
        <taxon>Fungi</taxon>
        <taxon>Dikarya</taxon>
        <taxon>Ascomycota</taxon>
        <taxon>Pezizomycotina</taxon>
        <taxon>Dothideomycetes</taxon>
        <taxon>Pleosporomycetidae</taxon>
        <taxon>Pleosporales</taxon>
        <taxon>Pleosporineae</taxon>
        <taxon>Pleosporaceae</taxon>
        <taxon>Alternaria</taxon>
        <taxon>Alternaria sect. Alternaria</taxon>
    </lineage>
</organism>
<accession>A0A4V1WZ86</accession>